<dbReference type="OrthoDB" id="4479239at2759"/>
<dbReference type="Proteomes" id="UP000452235">
    <property type="component" value="Unassembled WGS sequence"/>
</dbReference>
<evidence type="ECO:0000313" key="3">
    <source>
        <dbReference type="Proteomes" id="UP000452235"/>
    </source>
</evidence>
<organism evidence="2 3">
    <name type="scientific">Aspergillus terreus</name>
    <dbReference type="NCBI Taxonomy" id="33178"/>
    <lineage>
        <taxon>Eukaryota</taxon>
        <taxon>Fungi</taxon>
        <taxon>Dikarya</taxon>
        <taxon>Ascomycota</taxon>
        <taxon>Pezizomycotina</taxon>
        <taxon>Eurotiomycetes</taxon>
        <taxon>Eurotiomycetidae</taxon>
        <taxon>Eurotiales</taxon>
        <taxon>Aspergillaceae</taxon>
        <taxon>Aspergillus</taxon>
        <taxon>Aspergillus subgen. Circumdati</taxon>
    </lineage>
</organism>
<dbReference type="EMBL" id="BLJY01000014">
    <property type="protein sequence ID" value="GFF21071.1"/>
    <property type="molecule type" value="Genomic_DNA"/>
</dbReference>
<keyword evidence="3" id="KW-1185">Reference proteome</keyword>
<name>A0A5M3Z2I1_ASPTE</name>
<protein>
    <submittedName>
        <fullName evidence="2">Uncharacterized protein</fullName>
    </submittedName>
</protein>
<feature type="region of interest" description="Disordered" evidence="1">
    <location>
        <begin position="1"/>
        <end position="43"/>
    </location>
</feature>
<gene>
    <name evidence="2" type="ORF">ATEIFO6365_0014000300</name>
</gene>
<sequence length="335" mass="38955">MPPQMSAHRVSIRPKQVADLDTRDPDQEKQKQEKQETDAPPAIPMYNRLDPSNPGLTIRFYKHVDSNQDGSPRMVAHDEQESYRTVIVSEASKLVRPVLVSGNRYLRCHLFRLPIEVRSRIYEILFGSDDKALEVGRLPRCRITDLAILQTCHLIYHEASIALYHSLSYRRLFLRSYGAFSAHLLRRHPSGLRCCRNKSYDKWLEYPCRLEQLSWNRSYGSVTFLIGAADFKIALKRRWDFAEFITTLRMAEPLRIHTLIVVATENWNLPGFNERDLVKALFGGAFEFLGELKFRGFTPDERDRLGQLVHSLRIPTLKVERKKKKIQGEGFSIWV</sequence>
<evidence type="ECO:0000256" key="1">
    <source>
        <dbReference type="SAM" id="MobiDB-lite"/>
    </source>
</evidence>
<dbReference type="AlphaFoldDB" id="A0A5M3Z2I1"/>
<reference evidence="2 3" key="1">
    <citation type="submission" date="2020-01" db="EMBL/GenBank/DDBJ databases">
        <title>Aspergillus terreus IFO 6365 whole genome shotgun sequence.</title>
        <authorList>
            <person name="Kanamasa S."/>
            <person name="Takahashi H."/>
        </authorList>
    </citation>
    <scope>NUCLEOTIDE SEQUENCE [LARGE SCALE GENOMIC DNA]</scope>
    <source>
        <strain evidence="2 3">IFO 6365</strain>
    </source>
</reference>
<evidence type="ECO:0000313" key="2">
    <source>
        <dbReference type="EMBL" id="GFF21071.1"/>
    </source>
</evidence>
<accession>A0A5M3Z2I1</accession>
<proteinExistence type="predicted"/>
<comment type="caution">
    <text evidence="2">The sequence shown here is derived from an EMBL/GenBank/DDBJ whole genome shotgun (WGS) entry which is preliminary data.</text>
</comment>
<feature type="compositionally biased region" description="Basic and acidic residues" evidence="1">
    <location>
        <begin position="16"/>
        <end position="37"/>
    </location>
</feature>
<dbReference type="VEuPathDB" id="FungiDB:ATEG_07019"/>